<gene>
    <name evidence="3" type="ORF">KIMH_05130</name>
</gene>
<reference evidence="3 4" key="1">
    <citation type="journal article" date="2023" name="Microbiol. Spectr.">
        <title>Symbiosis of Carpenter Bees with Uncharacterized Lactic Acid Bacteria Showing NAD Auxotrophy.</title>
        <authorList>
            <person name="Kawasaki S."/>
            <person name="Ozawa K."/>
            <person name="Mori T."/>
            <person name="Yamamoto A."/>
            <person name="Ito M."/>
            <person name="Ohkuma M."/>
            <person name="Sakamoto M."/>
            <person name="Matsutani M."/>
        </authorList>
    </citation>
    <scope>NUCLEOTIDE SEQUENCE [LARGE SCALE GENOMIC DNA]</scope>
    <source>
        <strain evidence="3 4">KimH</strain>
    </source>
</reference>
<accession>A0ABM8BBZ1</accession>
<proteinExistence type="predicted"/>
<evidence type="ECO:0000313" key="4">
    <source>
        <dbReference type="Proteomes" id="UP001321748"/>
    </source>
</evidence>
<sequence>MTFQHALQEVLARYDDADSEHETIKDQIRHEYADELLAILPKQGQYAVKGSAGMGSTALIPWIAAFDKRISDAASKGFYLVYLFKADRTGVYLSFLLSWTEFSNLYKGEIALENIRRIADRTWSSVSSSLPNKNDLRTSIDLGRVGSRNTTLARGYEQGHVCGYYYDRNNIPSDEQLSKDLKSMLSIYGKVIQTYAEKIDDNASTILEAYEQSIPILCNSEISIKEAAQEVHTEHSSGASKRRTTNNQKRISTLIQEAFEVTAVPSEQFSAFKTYLIEKEHLSEDTAKTYANEFKKQNTFYSLYSRLVFTDPGTNKQVKLANTDIKDICTTPIYELSDVTSVCRLLLFIQESGYRYVRKGTGNNAESDATRFTTALKYYEKFLISNIPVPETVLCPGLDHTNRDDKPVSTTPKKKSKIDFVQKNIRNIQLGKFGESLEIAFQKRQLLDRGQHELADKVRPISEENDNAGYDILSFDPETGEELHIEVKTTSGGLDRPFYVSSHEVIQSHDDHAFMLVRYYDCYSEKPKRFENRGDLHGSAELIPSSYIIYPDPIKESNNR</sequence>
<evidence type="ECO:0008006" key="5">
    <source>
        <dbReference type="Google" id="ProtNLM"/>
    </source>
</evidence>
<feature type="domain" description="Protein NO VEIN C-terminal" evidence="2">
    <location>
        <begin position="461"/>
        <end position="527"/>
    </location>
</feature>
<protein>
    <recommendedName>
        <fullName evidence="5">DUF3578 domain-containing protein</fullName>
    </recommendedName>
</protein>
<dbReference type="InterPro" id="IPR024975">
    <property type="entry name" value="NOV_C"/>
</dbReference>
<dbReference type="Proteomes" id="UP001321748">
    <property type="component" value="Chromosome"/>
</dbReference>
<dbReference type="InterPro" id="IPR021961">
    <property type="entry name" value="McrB_DNA-bd"/>
</dbReference>
<feature type="domain" description="Type IV methyl-directed restriction enzyme EcoKMcrB subunit DNA-binding" evidence="1">
    <location>
        <begin position="21"/>
        <end position="191"/>
    </location>
</feature>
<dbReference type="Gene3D" id="3.30.920.90">
    <property type="match status" value="1"/>
</dbReference>
<keyword evidence="4" id="KW-1185">Reference proteome</keyword>
<name>A0ABM8BBZ1_9BIFI</name>
<evidence type="ECO:0000313" key="3">
    <source>
        <dbReference type="EMBL" id="BDR54402.1"/>
    </source>
</evidence>
<evidence type="ECO:0000259" key="2">
    <source>
        <dbReference type="Pfam" id="PF13020"/>
    </source>
</evidence>
<dbReference type="RefSeq" id="WP_317643405.1">
    <property type="nucleotide sequence ID" value="NZ_AP026800.1"/>
</dbReference>
<organism evidence="3 4">
    <name type="scientific">Bombiscardovia apis</name>
    <dbReference type="NCBI Taxonomy" id="2932182"/>
    <lineage>
        <taxon>Bacteria</taxon>
        <taxon>Bacillati</taxon>
        <taxon>Actinomycetota</taxon>
        <taxon>Actinomycetes</taxon>
        <taxon>Bifidobacteriales</taxon>
        <taxon>Bifidobacteriaceae</taxon>
        <taxon>Bombiscardovia</taxon>
    </lineage>
</organism>
<dbReference type="Pfam" id="PF12102">
    <property type="entry name" value="MrcB_N"/>
    <property type="match status" value="1"/>
</dbReference>
<evidence type="ECO:0000259" key="1">
    <source>
        <dbReference type="Pfam" id="PF12102"/>
    </source>
</evidence>
<dbReference type="Pfam" id="PF13020">
    <property type="entry name" value="NOV_C"/>
    <property type="match status" value="1"/>
</dbReference>
<dbReference type="EMBL" id="AP026800">
    <property type="protein sequence ID" value="BDR54402.1"/>
    <property type="molecule type" value="Genomic_DNA"/>
</dbReference>